<keyword evidence="8 11" id="KW-1133">Transmembrane helix</keyword>
<evidence type="ECO:0000256" key="5">
    <source>
        <dbReference type="ARBA" id="ARBA00022679"/>
    </source>
</evidence>
<comment type="subcellular location">
    <subcellularLocation>
        <location evidence="2">Membrane</location>
    </subcellularLocation>
</comment>
<dbReference type="GO" id="GO:0000155">
    <property type="term" value="F:phosphorelay sensor kinase activity"/>
    <property type="evidence" value="ECO:0007669"/>
    <property type="project" value="InterPro"/>
</dbReference>
<dbReference type="PRINTS" id="PR00344">
    <property type="entry name" value="BCTRLSENSOR"/>
</dbReference>
<dbReference type="CDD" id="cd00075">
    <property type="entry name" value="HATPase"/>
    <property type="match status" value="1"/>
</dbReference>
<dbReference type="InterPro" id="IPR003660">
    <property type="entry name" value="HAMP_dom"/>
</dbReference>
<evidence type="ECO:0000256" key="10">
    <source>
        <dbReference type="ARBA" id="ARBA00023136"/>
    </source>
</evidence>
<evidence type="ECO:0000256" key="6">
    <source>
        <dbReference type="ARBA" id="ARBA00022692"/>
    </source>
</evidence>
<dbReference type="Pfam" id="PF02518">
    <property type="entry name" value="HATPase_c"/>
    <property type="match status" value="1"/>
</dbReference>
<dbReference type="InterPro" id="IPR036890">
    <property type="entry name" value="HATPase_C_sf"/>
</dbReference>
<dbReference type="InterPro" id="IPR003661">
    <property type="entry name" value="HisK_dim/P_dom"/>
</dbReference>
<dbReference type="PROSITE" id="PS50109">
    <property type="entry name" value="HIS_KIN"/>
    <property type="match status" value="1"/>
</dbReference>
<comment type="catalytic activity">
    <reaction evidence="1">
        <text>ATP + protein L-histidine = ADP + protein N-phospho-L-histidine.</text>
        <dbReference type="EC" id="2.7.13.3"/>
    </reaction>
</comment>
<protein>
    <recommendedName>
        <fullName evidence="3">histidine kinase</fullName>
        <ecNumber evidence="3">2.7.13.3</ecNumber>
    </recommendedName>
</protein>
<keyword evidence="9" id="KW-0902">Two-component regulatory system</keyword>
<name>A0A6J6W872_9ZZZZ</name>
<dbReference type="GO" id="GO:0005886">
    <property type="term" value="C:plasma membrane"/>
    <property type="evidence" value="ECO:0007669"/>
    <property type="project" value="TreeGrafter"/>
</dbReference>
<evidence type="ECO:0000256" key="9">
    <source>
        <dbReference type="ARBA" id="ARBA00023012"/>
    </source>
</evidence>
<dbReference type="InterPro" id="IPR005467">
    <property type="entry name" value="His_kinase_dom"/>
</dbReference>
<gene>
    <name evidence="14" type="ORF">UFOPK2958_00469</name>
</gene>
<evidence type="ECO:0000256" key="3">
    <source>
        <dbReference type="ARBA" id="ARBA00012438"/>
    </source>
</evidence>
<evidence type="ECO:0000259" key="13">
    <source>
        <dbReference type="PROSITE" id="PS50885"/>
    </source>
</evidence>
<dbReference type="Pfam" id="PF00512">
    <property type="entry name" value="HisKA"/>
    <property type="match status" value="1"/>
</dbReference>
<dbReference type="AlphaFoldDB" id="A0A6J6W872"/>
<dbReference type="SUPFAM" id="SSF47384">
    <property type="entry name" value="Homodimeric domain of signal transducing histidine kinase"/>
    <property type="match status" value="1"/>
</dbReference>
<dbReference type="SMART" id="SM00387">
    <property type="entry name" value="HATPase_c"/>
    <property type="match status" value="1"/>
</dbReference>
<sequence>MTFRVRVVVASSVAVSLAIALACGTAFLISRHAIFQSVDDSLVHTASAPSYGDEDAEHARGSGFELILADGSVYGGRKIPVEAAVIDVARNQLSPRFLTVSVGESTFREYVVPVPAGTEIPCAQDECVLTQNAAQVFTSDITGQRHQLSSLARALTLLTLLGVLLAALLGYLAARAALAPLESVTDDIEEIADTTDLAQRLDEGGQDELGRLRRTFNKLMTTVETSQRLQRQLVLDASHELRTPLTSLRTNAQVLQQIDRLSPEDRQQLVADMIVQVDELAALVTDLGELSRGESSEGTMVALHLDDLVQEAVDLARTHARTKDITIELTSSPSTVVARRDRLARAINNLLGNAIKFSPVGGRVQVDVRHGTVRVEDNGPGIPEAEQAFIFDRFWRSPSARSMPGSGLGLAIVAQVASEARGAIRVGSSDTLGGAAFTLEIPEAK</sequence>
<evidence type="ECO:0000256" key="4">
    <source>
        <dbReference type="ARBA" id="ARBA00022553"/>
    </source>
</evidence>
<evidence type="ECO:0000256" key="11">
    <source>
        <dbReference type="SAM" id="Phobius"/>
    </source>
</evidence>
<keyword evidence="6 11" id="KW-0812">Transmembrane</keyword>
<evidence type="ECO:0000259" key="12">
    <source>
        <dbReference type="PROSITE" id="PS50109"/>
    </source>
</evidence>
<dbReference type="InterPro" id="IPR050428">
    <property type="entry name" value="TCS_sensor_his_kinase"/>
</dbReference>
<keyword evidence="4" id="KW-0597">Phosphoprotein</keyword>
<feature type="domain" description="Histidine kinase" evidence="12">
    <location>
        <begin position="236"/>
        <end position="445"/>
    </location>
</feature>
<dbReference type="CDD" id="cd06225">
    <property type="entry name" value="HAMP"/>
    <property type="match status" value="1"/>
</dbReference>
<evidence type="ECO:0000256" key="2">
    <source>
        <dbReference type="ARBA" id="ARBA00004370"/>
    </source>
</evidence>
<dbReference type="EMBL" id="CAFAAB010000037">
    <property type="protein sequence ID" value="CAB4780049.1"/>
    <property type="molecule type" value="Genomic_DNA"/>
</dbReference>
<feature type="domain" description="HAMP" evidence="13">
    <location>
        <begin position="175"/>
        <end position="228"/>
    </location>
</feature>
<dbReference type="Gene3D" id="1.10.287.130">
    <property type="match status" value="1"/>
</dbReference>
<dbReference type="PROSITE" id="PS51257">
    <property type="entry name" value="PROKAR_LIPOPROTEIN"/>
    <property type="match status" value="1"/>
</dbReference>
<dbReference type="InterPro" id="IPR004358">
    <property type="entry name" value="Sig_transdc_His_kin-like_C"/>
</dbReference>
<dbReference type="InterPro" id="IPR036097">
    <property type="entry name" value="HisK_dim/P_sf"/>
</dbReference>
<dbReference type="SMART" id="SM00388">
    <property type="entry name" value="HisKA"/>
    <property type="match status" value="1"/>
</dbReference>
<dbReference type="SMART" id="SM00304">
    <property type="entry name" value="HAMP"/>
    <property type="match status" value="1"/>
</dbReference>
<accession>A0A6J6W872</accession>
<evidence type="ECO:0000256" key="1">
    <source>
        <dbReference type="ARBA" id="ARBA00000085"/>
    </source>
</evidence>
<dbReference type="Gene3D" id="6.10.340.10">
    <property type="match status" value="1"/>
</dbReference>
<proteinExistence type="predicted"/>
<reference evidence="14" key="1">
    <citation type="submission" date="2020-05" db="EMBL/GenBank/DDBJ databases">
        <authorList>
            <person name="Chiriac C."/>
            <person name="Salcher M."/>
            <person name="Ghai R."/>
            <person name="Kavagutti S V."/>
        </authorList>
    </citation>
    <scope>NUCLEOTIDE SEQUENCE</scope>
</reference>
<evidence type="ECO:0000256" key="8">
    <source>
        <dbReference type="ARBA" id="ARBA00022989"/>
    </source>
</evidence>
<dbReference type="EC" id="2.7.13.3" evidence="3"/>
<dbReference type="Pfam" id="PF00672">
    <property type="entry name" value="HAMP"/>
    <property type="match status" value="1"/>
</dbReference>
<keyword evidence="7" id="KW-0418">Kinase</keyword>
<dbReference type="PANTHER" id="PTHR45436:SF5">
    <property type="entry name" value="SENSOR HISTIDINE KINASE TRCS"/>
    <property type="match status" value="1"/>
</dbReference>
<keyword evidence="10 11" id="KW-0472">Membrane</keyword>
<dbReference type="InterPro" id="IPR003594">
    <property type="entry name" value="HATPase_dom"/>
</dbReference>
<dbReference type="PROSITE" id="PS50885">
    <property type="entry name" value="HAMP"/>
    <property type="match status" value="1"/>
</dbReference>
<dbReference type="SUPFAM" id="SSF55874">
    <property type="entry name" value="ATPase domain of HSP90 chaperone/DNA topoisomerase II/histidine kinase"/>
    <property type="match status" value="1"/>
</dbReference>
<evidence type="ECO:0000313" key="14">
    <source>
        <dbReference type="EMBL" id="CAB4780049.1"/>
    </source>
</evidence>
<feature type="transmembrane region" description="Helical" evidence="11">
    <location>
        <begin position="6"/>
        <end position="29"/>
    </location>
</feature>
<evidence type="ECO:0000256" key="7">
    <source>
        <dbReference type="ARBA" id="ARBA00022777"/>
    </source>
</evidence>
<dbReference type="CDD" id="cd00082">
    <property type="entry name" value="HisKA"/>
    <property type="match status" value="1"/>
</dbReference>
<organism evidence="14">
    <name type="scientific">freshwater metagenome</name>
    <dbReference type="NCBI Taxonomy" id="449393"/>
    <lineage>
        <taxon>unclassified sequences</taxon>
        <taxon>metagenomes</taxon>
        <taxon>ecological metagenomes</taxon>
    </lineage>
</organism>
<keyword evidence="5" id="KW-0808">Transferase</keyword>
<dbReference type="Gene3D" id="3.30.565.10">
    <property type="entry name" value="Histidine kinase-like ATPase, C-terminal domain"/>
    <property type="match status" value="1"/>
</dbReference>
<dbReference type="PANTHER" id="PTHR45436">
    <property type="entry name" value="SENSOR HISTIDINE KINASE YKOH"/>
    <property type="match status" value="1"/>
</dbReference>